<dbReference type="EMBL" id="OAPG01000005">
    <property type="protein sequence ID" value="SNX84078.1"/>
    <property type="molecule type" value="Genomic_DNA"/>
</dbReference>
<dbReference type="AlphaFoldDB" id="A0AAJ4XL23"/>
<gene>
    <name evidence="2" type="ORF">MEPE_02786</name>
</gene>
<dbReference type="Proteomes" id="UP001294444">
    <property type="component" value="Unassembled WGS sequence"/>
</dbReference>
<reference evidence="2" key="1">
    <citation type="submission" date="2023-10" db="EMBL/GenBank/DDBJ databases">
        <authorList>
            <person name="Guldener U."/>
        </authorList>
    </citation>
    <scope>NUCLEOTIDE SEQUENCE</scope>
    <source>
        <strain evidence="2">Mp4</strain>
    </source>
</reference>
<feature type="compositionally biased region" description="Polar residues" evidence="1">
    <location>
        <begin position="103"/>
        <end position="116"/>
    </location>
</feature>
<dbReference type="PANTHER" id="PTHR33266:SF1">
    <property type="entry name" value="F-BOX DOMAIN-CONTAINING PROTEIN"/>
    <property type="match status" value="1"/>
</dbReference>
<dbReference type="PANTHER" id="PTHR33266">
    <property type="entry name" value="CHROMOSOME 15, WHOLE GENOME SHOTGUN SEQUENCE"/>
    <property type="match status" value="1"/>
</dbReference>
<feature type="region of interest" description="Disordered" evidence="1">
    <location>
        <begin position="93"/>
        <end position="116"/>
    </location>
</feature>
<evidence type="ECO:0000313" key="2">
    <source>
        <dbReference type="EMBL" id="SNX84078.1"/>
    </source>
</evidence>
<protein>
    <submittedName>
        <fullName evidence="2">Uncharacterized protein</fullName>
    </submittedName>
</protein>
<evidence type="ECO:0000313" key="3">
    <source>
        <dbReference type="Proteomes" id="UP001294444"/>
    </source>
</evidence>
<evidence type="ECO:0000256" key="1">
    <source>
        <dbReference type="SAM" id="MobiDB-lite"/>
    </source>
</evidence>
<keyword evidence="3" id="KW-1185">Reference proteome</keyword>
<proteinExistence type="predicted"/>
<accession>A0AAJ4XL23</accession>
<name>A0AAJ4XL23_9BASI</name>
<comment type="caution">
    <text evidence="2">The sequence shown here is derived from an EMBL/GenBank/DDBJ whole genome shotgun (WGS) entry which is preliminary data.</text>
</comment>
<organism evidence="2 3">
    <name type="scientific">Melanopsichium pennsylvanicum</name>
    <dbReference type="NCBI Taxonomy" id="63383"/>
    <lineage>
        <taxon>Eukaryota</taxon>
        <taxon>Fungi</taxon>
        <taxon>Dikarya</taxon>
        <taxon>Basidiomycota</taxon>
        <taxon>Ustilaginomycotina</taxon>
        <taxon>Ustilaginomycetes</taxon>
        <taxon>Ustilaginales</taxon>
        <taxon>Ustilaginaceae</taxon>
        <taxon>Melanopsichium</taxon>
    </lineage>
</organism>
<sequence>MTPPVRLLLQDFDSIQQHLKDLIKAQDASVSNTPQDMSTNQKTELENAALYVTQAIRQVLRNTVRLQDAHKKAIHSFLDDVFEALDNQAARHDDTSSDARCITPTSSRSSKAFNDLSPTRQHAAKASESFDQLTPEARKDLSLAFSTMSSLYIAAASETTASKQKWFYGTVFMFLGVVEEHQHALAQLFPDLTTVSPTTGECSSSVEDALKYLHESEISSPLWEQIAYVLLRLPCRNEQPLRADNLGELESHFADQLRRNYRGDAPFRFLQFVLKVNRQRTEQTFQASSRTFIPDDDSQSGFDAYLKMTSLVQSSGTGKTRLVLELGKVTPLLYTCLRRKAPDERPSVVDGYPLGDTRLYTYFSRSEFSRPTPNYASDTATAGDAPVPDKPKSFTVSYDLQVAAFVGGWFQTLATELNFLPEAQAKHEYLQKLNNFDGADSTALTRSKFFMDVVRAAEDLIWRHHPLDQRGSVPSKVFGPCLDSPALALSEQLQPVRQWLAQDKVETYRSLGTHELPVFVAVDECVELIIHNPARRGEKQSSNDQLESLRRVFNHLLKLESQHKKIASFWLVLLSTSTGAATLIKPKELQGSARALTKEVMPIFVGMGFDVLRSEQGPLRSPADVGTLEHVRSYGRPLWSSLHDNSFWEVAQAKLFGKRTIDETSSVVCYNVLASRLALRLVPVHDGDTALFGEQKTLGTQSIDRHMRMLEHVAEDSSSFSINAPSEPVLAVAAALAMLSNSRQLLGISTGQNSTSLAYAKIMKTFTTQSLAALGPHFLKGTGGEFLTRCVMMAACDAVKLPLLRGNLANRASTISRPVEVGAFIRKLVQLDEASQKAVTERVDSVCSLVCQRLGADSTANKEDVQAWLNFSHFDELPEVIADISPDYLWYCWKRGVAIQMAHKQPGVDGIIPVFVGQLSSKFVSDATQESQARSDGDAPGTWSSGAARMAPFDAGAIHECEAARQMTFIAWESKFRKDALGGEDASKDALTGPSLLPAACDASKGEPCSQLTKFGLLTVLTDLGTEQAFQDTRLQTRAETITTRGKGHQLSRLWIRGISDVKAYPCLDDLGIREQLLALRAGFTDVRVYEQYNLNPLPLWNAGAKPDEMKHVVEGPSLLSSWPSPAGSSVISLEQVGSHAEPMDQS</sequence>